<feature type="region of interest" description="Disordered" evidence="1">
    <location>
        <begin position="1"/>
        <end position="21"/>
    </location>
</feature>
<comment type="caution">
    <text evidence="2">The sequence shown here is derived from an EMBL/GenBank/DDBJ whole genome shotgun (WGS) entry which is preliminary data.</text>
</comment>
<proteinExistence type="predicted"/>
<reference evidence="2 3" key="2">
    <citation type="journal article" date="2017" name="Front. Plant Sci.">
        <title>Gene Classification and Mining of Molecular Markers Useful in Red Clover (Trifolium pratense) Breeding.</title>
        <authorList>
            <person name="Istvanek J."/>
            <person name="Dluhosova J."/>
            <person name="Dluhos P."/>
            <person name="Patkova L."/>
            <person name="Nedelnik J."/>
            <person name="Repkova J."/>
        </authorList>
    </citation>
    <scope>NUCLEOTIDE SEQUENCE [LARGE SCALE GENOMIC DNA]</scope>
    <source>
        <strain evidence="3">cv. Tatra</strain>
        <tissue evidence="2">Young leaves</tissue>
    </source>
</reference>
<reference evidence="2 3" key="1">
    <citation type="journal article" date="2014" name="Am. J. Bot.">
        <title>Genome assembly and annotation for red clover (Trifolium pratense; Fabaceae).</title>
        <authorList>
            <person name="Istvanek J."/>
            <person name="Jaros M."/>
            <person name="Krenek A."/>
            <person name="Repkova J."/>
        </authorList>
    </citation>
    <scope>NUCLEOTIDE SEQUENCE [LARGE SCALE GENOMIC DNA]</scope>
    <source>
        <strain evidence="3">cv. Tatra</strain>
        <tissue evidence="2">Young leaves</tissue>
    </source>
</reference>
<evidence type="ECO:0000313" key="3">
    <source>
        <dbReference type="Proteomes" id="UP000236291"/>
    </source>
</evidence>
<sequence length="68" mass="7563">MYQTTNTVTDRAPLLGDPDTATSRSSLLPSLVEFLPSVGIEPHTPGKAKTLLERGVEKIVRWQCRNRL</sequence>
<name>A0A2K3JYM8_TRIPR</name>
<protein>
    <submittedName>
        <fullName evidence="2">Uncharacterized protein</fullName>
    </submittedName>
</protein>
<dbReference type="AlphaFoldDB" id="A0A2K3JYM8"/>
<organism evidence="2 3">
    <name type="scientific">Trifolium pratense</name>
    <name type="common">Red clover</name>
    <dbReference type="NCBI Taxonomy" id="57577"/>
    <lineage>
        <taxon>Eukaryota</taxon>
        <taxon>Viridiplantae</taxon>
        <taxon>Streptophyta</taxon>
        <taxon>Embryophyta</taxon>
        <taxon>Tracheophyta</taxon>
        <taxon>Spermatophyta</taxon>
        <taxon>Magnoliopsida</taxon>
        <taxon>eudicotyledons</taxon>
        <taxon>Gunneridae</taxon>
        <taxon>Pentapetalae</taxon>
        <taxon>rosids</taxon>
        <taxon>fabids</taxon>
        <taxon>Fabales</taxon>
        <taxon>Fabaceae</taxon>
        <taxon>Papilionoideae</taxon>
        <taxon>50 kb inversion clade</taxon>
        <taxon>NPAAA clade</taxon>
        <taxon>Hologalegina</taxon>
        <taxon>IRL clade</taxon>
        <taxon>Trifolieae</taxon>
        <taxon>Trifolium</taxon>
    </lineage>
</organism>
<gene>
    <name evidence="2" type="ORF">L195_g051273</name>
</gene>
<accession>A0A2K3JYM8</accession>
<evidence type="ECO:0000313" key="2">
    <source>
        <dbReference type="EMBL" id="PNX59155.1"/>
    </source>
</evidence>
<dbReference type="EMBL" id="ASHM01080088">
    <property type="protein sequence ID" value="PNX59155.1"/>
    <property type="molecule type" value="Genomic_DNA"/>
</dbReference>
<evidence type="ECO:0000256" key="1">
    <source>
        <dbReference type="SAM" id="MobiDB-lite"/>
    </source>
</evidence>
<dbReference type="Proteomes" id="UP000236291">
    <property type="component" value="Unassembled WGS sequence"/>
</dbReference>